<sequence>MCIRCDSGGKSCQMLDASSDVPTEYCPVYVAPEQRRFVIPMSYFNLLVFRLLEKAEELLGRSSRQKK</sequence>
<dbReference type="EMBL" id="AMZH03011425">
    <property type="protein sequence ID" value="RRT52897.1"/>
    <property type="molecule type" value="Genomic_DNA"/>
</dbReference>
<dbReference type="Pfam" id="PF02519">
    <property type="entry name" value="Auxin_inducible"/>
    <property type="match status" value="1"/>
</dbReference>
<dbReference type="InterPro" id="IPR003676">
    <property type="entry name" value="SAUR_fam"/>
</dbReference>
<evidence type="ECO:0000313" key="2">
    <source>
        <dbReference type="EMBL" id="RRT52897.1"/>
    </source>
</evidence>
<dbReference type="GO" id="GO:0009733">
    <property type="term" value="P:response to auxin"/>
    <property type="evidence" value="ECO:0007669"/>
    <property type="project" value="InterPro"/>
</dbReference>
<gene>
    <name evidence="2" type="ORF">B296_00040594</name>
</gene>
<reference evidence="2 3" key="1">
    <citation type="journal article" date="2014" name="Agronomy (Basel)">
        <title>A Draft Genome Sequence for Ensete ventricosum, the Drought-Tolerant Tree Against Hunger.</title>
        <authorList>
            <person name="Harrison J."/>
            <person name="Moore K.A."/>
            <person name="Paszkiewicz K."/>
            <person name="Jones T."/>
            <person name="Grant M."/>
            <person name="Ambacheew D."/>
            <person name="Muzemil S."/>
            <person name="Studholme D.J."/>
        </authorList>
    </citation>
    <scope>NUCLEOTIDE SEQUENCE [LARGE SCALE GENOMIC DNA]</scope>
</reference>
<organism evidence="2 3">
    <name type="scientific">Ensete ventricosum</name>
    <name type="common">Abyssinian banana</name>
    <name type="synonym">Musa ensete</name>
    <dbReference type="NCBI Taxonomy" id="4639"/>
    <lineage>
        <taxon>Eukaryota</taxon>
        <taxon>Viridiplantae</taxon>
        <taxon>Streptophyta</taxon>
        <taxon>Embryophyta</taxon>
        <taxon>Tracheophyta</taxon>
        <taxon>Spermatophyta</taxon>
        <taxon>Magnoliopsida</taxon>
        <taxon>Liliopsida</taxon>
        <taxon>Zingiberales</taxon>
        <taxon>Musaceae</taxon>
        <taxon>Ensete</taxon>
    </lineage>
</organism>
<proteinExistence type="inferred from homology"/>
<comment type="similarity">
    <text evidence="1">Belongs to the ARG7 family.</text>
</comment>
<dbReference type="AlphaFoldDB" id="A0A426YME9"/>
<protein>
    <submittedName>
        <fullName evidence="2">Uncharacterized protein</fullName>
    </submittedName>
</protein>
<accession>A0A426YME9</accession>
<comment type="caution">
    <text evidence="2">The sequence shown here is derived from an EMBL/GenBank/DDBJ whole genome shotgun (WGS) entry which is preliminary data.</text>
</comment>
<name>A0A426YME9_ENSVE</name>
<evidence type="ECO:0000256" key="1">
    <source>
        <dbReference type="ARBA" id="ARBA00006974"/>
    </source>
</evidence>
<evidence type="ECO:0000313" key="3">
    <source>
        <dbReference type="Proteomes" id="UP000287651"/>
    </source>
</evidence>
<dbReference type="Proteomes" id="UP000287651">
    <property type="component" value="Unassembled WGS sequence"/>
</dbReference>